<reference evidence="1" key="1">
    <citation type="submission" date="2018-01" db="EMBL/GenBank/DDBJ databases">
        <authorList>
            <person name="Krukenberg V."/>
        </authorList>
    </citation>
    <scope>NUCLEOTIDE SEQUENCE</scope>
    <source>
        <strain evidence="1">E20ANME2</strain>
    </source>
</reference>
<accession>A0AC61L0B8</accession>
<evidence type="ECO:0000313" key="1">
    <source>
        <dbReference type="EMBL" id="PXF58619.1"/>
    </source>
</evidence>
<gene>
    <name evidence="1" type="ORF">C4B59_12990</name>
</gene>
<protein>
    <submittedName>
        <fullName evidence="1">ATP-binding protein</fullName>
    </submittedName>
</protein>
<dbReference type="Proteomes" id="UP000248329">
    <property type="component" value="Unassembled WGS sequence"/>
</dbReference>
<keyword evidence="1" id="KW-0547">Nucleotide-binding</keyword>
<dbReference type="EMBL" id="PQXF01000034">
    <property type="protein sequence ID" value="PXF58619.1"/>
    <property type="molecule type" value="Genomic_DNA"/>
</dbReference>
<name>A0AC61L0B8_9EURY</name>
<sequence length="472" mass="54522">MQFVHYTAQKIKNPCSIMQYYLNSHARTTYERLMMDTTIIQKALSFWNGWWYGEGVPDSIPRTEYLDNLILLLDMREIVVLMGIRRSGKSTLLYQMIEHLLKTGSAHNICYINFDDNALIPFAKDPEFLQAVYETYLEEQEPVGRVFLFFDEIQKIQNWEAWVKKMYDKNRDVKFIITGSSSSLLQKEYSSLLTGRVITTEVYPLSFGEYLTFTGLDLADKTLGYLLNQKPAIKRKLSEYMRYGGFPEVVLQNVERLKVEQLKNYFTGIVARDVLMRYSLRDASKIEGVSHLLLTGIAAPVSARKLGNILGISPHTVLDYVRILEEIYLVQTLSFFSYSLKEQMSRQKKIYCIDSGIRNAIGFTFSKDMGRTAENIVFTSLIRSGSEVFYWKNEKGWEVDFVVKSGLDVGELVQVCWDLSGKVEEREVRGLVAAMENFNLKKSTIITEDTLKEELVGDTTIKFVPLWLWLLK</sequence>
<comment type="caution">
    <text evidence="1">The sequence shown here is derived from an EMBL/GenBank/DDBJ whole genome shotgun (WGS) entry which is preliminary data.</text>
</comment>
<proteinExistence type="predicted"/>
<keyword evidence="1" id="KW-0067">ATP-binding</keyword>
<evidence type="ECO:0000313" key="2">
    <source>
        <dbReference type="Proteomes" id="UP000248329"/>
    </source>
</evidence>
<organism evidence="1 2">
    <name type="scientific">Candidatus Methanogaster sp</name>
    <dbReference type="NCBI Taxonomy" id="3386292"/>
    <lineage>
        <taxon>Archaea</taxon>
        <taxon>Methanobacteriati</taxon>
        <taxon>Methanobacteriota</taxon>
        <taxon>Stenosarchaea group</taxon>
        <taxon>Methanomicrobia</taxon>
        <taxon>Methanosarcinales</taxon>
        <taxon>ANME-2 cluster</taxon>
        <taxon>Candidatus Methanogasteraceae</taxon>
        <taxon>Candidatus Methanogaster</taxon>
    </lineage>
</organism>